<dbReference type="PROSITE" id="PS50043">
    <property type="entry name" value="HTH_LUXR_2"/>
    <property type="match status" value="1"/>
</dbReference>
<dbReference type="PANTHER" id="PTHR44688">
    <property type="entry name" value="DNA-BINDING TRANSCRIPTIONAL ACTIVATOR DEVR_DOSR"/>
    <property type="match status" value="1"/>
</dbReference>
<evidence type="ECO:0000313" key="6">
    <source>
        <dbReference type="Proteomes" id="UP000480122"/>
    </source>
</evidence>
<evidence type="ECO:0000313" key="5">
    <source>
        <dbReference type="EMBL" id="MUN07790.1"/>
    </source>
</evidence>
<dbReference type="InterPro" id="IPR036388">
    <property type="entry name" value="WH-like_DNA-bd_sf"/>
</dbReference>
<evidence type="ECO:0000259" key="4">
    <source>
        <dbReference type="PROSITE" id="PS50043"/>
    </source>
</evidence>
<dbReference type="PRINTS" id="PR00038">
    <property type="entry name" value="HTHLUXR"/>
</dbReference>
<dbReference type="OrthoDB" id="9808843at2"/>
<dbReference type="AlphaFoldDB" id="A0A7C9LFA9"/>
<comment type="caution">
    <text evidence="5">The sequence shown here is derived from an EMBL/GenBank/DDBJ whole genome shotgun (WGS) entry which is preliminary data.</text>
</comment>
<organism evidence="5 6">
    <name type="scientific">Agromyces luteolus</name>
    <dbReference type="NCBI Taxonomy" id="88373"/>
    <lineage>
        <taxon>Bacteria</taxon>
        <taxon>Bacillati</taxon>
        <taxon>Actinomycetota</taxon>
        <taxon>Actinomycetes</taxon>
        <taxon>Micrococcales</taxon>
        <taxon>Microbacteriaceae</taxon>
        <taxon>Agromyces</taxon>
    </lineage>
</organism>
<dbReference type="InterPro" id="IPR000792">
    <property type="entry name" value="Tscrpt_reg_LuxR_C"/>
</dbReference>
<dbReference type="SMART" id="SM00421">
    <property type="entry name" value="HTH_LUXR"/>
    <property type="match status" value="1"/>
</dbReference>
<dbReference type="EMBL" id="WODA01000022">
    <property type="protein sequence ID" value="MUN07790.1"/>
    <property type="molecule type" value="Genomic_DNA"/>
</dbReference>
<keyword evidence="6" id="KW-1185">Reference proteome</keyword>
<name>A0A7C9LFA9_9MICO</name>
<dbReference type="PANTHER" id="PTHR44688:SF25">
    <property type="entry name" value="HTH LUXR-TYPE DOMAIN-CONTAINING PROTEIN"/>
    <property type="match status" value="1"/>
</dbReference>
<dbReference type="InterPro" id="IPR011990">
    <property type="entry name" value="TPR-like_helical_dom_sf"/>
</dbReference>
<feature type="domain" description="HTH luxR-type" evidence="4">
    <location>
        <begin position="132"/>
        <end position="197"/>
    </location>
</feature>
<evidence type="ECO:0000256" key="1">
    <source>
        <dbReference type="ARBA" id="ARBA00023015"/>
    </source>
</evidence>
<dbReference type="GO" id="GO:0003677">
    <property type="term" value="F:DNA binding"/>
    <property type="evidence" value="ECO:0007669"/>
    <property type="project" value="UniProtKB-KW"/>
</dbReference>
<keyword evidence="2" id="KW-0238">DNA-binding</keyword>
<keyword evidence="1" id="KW-0805">Transcription regulation</keyword>
<dbReference type="Gene3D" id="1.10.10.10">
    <property type="entry name" value="Winged helix-like DNA-binding domain superfamily/Winged helix DNA-binding domain"/>
    <property type="match status" value="1"/>
</dbReference>
<dbReference type="CDD" id="cd06170">
    <property type="entry name" value="LuxR_C_like"/>
    <property type="match status" value="1"/>
</dbReference>
<keyword evidence="3" id="KW-0804">Transcription</keyword>
<dbReference type="GO" id="GO:0006355">
    <property type="term" value="P:regulation of DNA-templated transcription"/>
    <property type="evidence" value="ECO:0007669"/>
    <property type="project" value="InterPro"/>
</dbReference>
<evidence type="ECO:0000256" key="2">
    <source>
        <dbReference type="ARBA" id="ARBA00023125"/>
    </source>
</evidence>
<sequence length="199" mass="20611">MLVLVQVERGDLSGAEASAALLRRLAEESGEEAHRALAEVGAGRVALARGDSSAAVDGLRSAVERYDRIGTPLEAARARTMLARALAVEGDPESAVAEARSAAAVLDRAGLVAEADAADAFARSLGGRGRVGPKRVGTLTKREHEVLALVAEGLSNAEIAERLFISTATAGHHVSNLLAKLGVRSRTEAAMHAHLLRSG</sequence>
<protein>
    <recommendedName>
        <fullName evidence="4">HTH luxR-type domain-containing protein</fullName>
    </recommendedName>
</protein>
<dbReference type="Pfam" id="PF00196">
    <property type="entry name" value="GerE"/>
    <property type="match status" value="1"/>
</dbReference>
<accession>A0A7C9LFA9</accession>
<proteinExistence type="predicted"/>
<dbReference type="SUPFAM" id="SSF46894">
    <property type="entry name" value="C-terminal effector domain of the bipartite response regulators"/>
    <property type="match status" value="1"/>
</dbReference>
<dbReference type="SUPFAM" id="SSF48452">
    <property type="entry name" value="TPR-like"/>
    <property type="match status" value="1"/>
</dbReference>
<evidence type="ECO:0000256" key="3">
    <source>
        <dbReference type="ARBA" id="ARBA00023163"/>
    </source>
</evidence>
<reference evidence="5 6" key="1">
    <citation type="submission" date="2019-11" db="EMBL/GenBank/DDBJ databases">
        <title>Agromyces kandeliae sp. nov., isolated from mangrove soil.</title>
        <authorList>
            <person name="Wang R."/>
        </authorList>
    </citation>
    <scope>NUCLEOTIDE SEQUENCE [LARGE SCALE GENOMIC DNA]</scope>
    <source>
        <strain evidence="5 6">JCM 11431</strain>
    </source>
</reference>
<gene>
    <name evidence="5" type="ORF">GLX25_11785</name>
</gene>
<dbReference type="InterPro" id="IPR016032">
    <property type="entry name" value="Sig_transdc_resp-reg_C-effctor"/>
</dbReference>
<dbReference type="Proteomes" id="UP000480122">
    <property type="component" value="Unassembled WGS sequence"/>
</dbReference>